<feature type="compositionally biased region" description="Polar residues" evidence="1">
    <location>
        <begin position="17"/>
        <end position="49"/>
    </location>
</feature>
<protein>
    <submittedName>
        <fullName evidence="2">Uncharacterized protein</fullName>
    </submittedName>
</protein>
<dbReference type="EMBL" id="MU001879">
    <property type="protein sequence ID" value="KAF2794808.1"/>
    <property type="molecule type" value="Genomic_DNA"/>
</dbReference>
<accession>A0A6A6XEW3</accession>
<feature type="region of interest" description="Disordered" evidence="1">
    <location>
        <begin position="1"/>
        <end position="49"/>
    </location>
</feature>
<name>A0A6A6XEW3_9PLEO</name>
<gene>
    <name evidence="2" type="ORF">K505DRAFT_324513</name>
</gene>
<reference evidence="2" key="1">
    <citation type="journal article" date="2020" name="Stud. Mycol.">
        <title>101 Dothideomycetes genomes: a test case for predicting lifestyles and emergence of pathogens.</title>
        <authorList>
            <person name="Haridas S."/>
            <person name="Albert R."/>
            <person name="Binder M."/>
            <person name="Bloem J."/>
            <person name="Labutti K."/>
            <person name="Salamov A."/>
            <person name="Andreopoulos B."/>
            <person name="Baker S."/>
            <person name="Barry K."/>
            <person name="Bills G."/>
            <person name="Bluhm B."/>
            <person name="Cannon C."/>
            <person name="Castanera R."/>
            <person name="Culley D."/>
            <person name="Daum C."/>
            <person name="Ezra D."/>
            <person name="Gonzalez J."/>
            <person name="Henrissat B."/>
            <person name="Kuo A."/>
            <person name="Liang C."/>
            <person name="Lipzen A."/>
            <person name="Lutzoni F."/>
            <person name="Magnuson J."/>
            <person name="Mondo S."/>
            <person name="Nolan M."/>
            <person name="Ohm R."/>
            <person name="Pangilinan J."/>
            <person name="Park H.-J."/>
            <person name="Ramirez L."/>
            <person name="Alfaro M."/>
            <person name="Sun H."/>
            <person name="Tritt A."/>
            <person name="Yoshinaga Y."/>
            <person name="Zwiers L.-H."/>
            <person name="Turgeon B."/>
            <person name="Goodwin S."/>
            <person name="Spatafora J."/>
            <person name="Crous P."/>
            <person name="Grigoriev I."/>
        </authorList>
    </citation>
    <scope>NUCLEOTIDE SEQUENCE</scope>
    <source>
        <strain evidence="2">CBS 109.77</strain>
    </source>
</reference>
<dbReference type="AlphaFoldDB" id="A0A6A6XEW3"/>
<proteinExistence type="predicted"/>
<evidence type="ECO:0000256" key="1">
    <source>
        <dbReference type="SAM" id="MobiDB-lite"/>
    </source>
</evidence>
<evidence type="ECO:0000313" key="2">
    <source>
        <dbReference type="EMBL" id="KAF2794808.1"/>
    </source>
</evidence>
<keyword evidence="3" id="KW-1185">Reference proteome</keyword>
<sequence>MLSSQQDFQPPMALTHASMNGTGVDNGTPTFLTEAQPSHNSTPAPVQWPANSVSENCSVSAGSLSINYFPQIPEFDTRNPLLDIQRPTDNVEIAISNIHQNHGKFTDPSNPQQQWQPLYPHQNISHLYPAGSHLSLF</sequence>
<dbReference type="Proteomes" id="UP000799757">
    <property type="component" value="Unassembled WGS sequence"/>
</dbReference>
<evidence type="ECO:0000313" key="3">
    <source>
        <dbReference type="Proteomes" id="UP000799757"/>
    </source>
</evidence>
<organism evidence="2 3">
    <name type="scientific">Melanomma pulvis-pyrius CBS 109.77</name>
    <dbReference type="NCBI Taxonomy" id="1314802"/>
    <lineage>
        <taxon>Eukaryota</taxon>
        <taxon>Fungi</taxon>
        <taxon>Dikarya</taxon>
        <taxon>Ascomycota</taxon>
        <taxon>Pezizomycotina</taxon>
        <taxon>Dothideomycetes</taxon>
        <taxon>Pleosporomycetidae</taxon>
        <taxon>Pleosporales</taxon>
        <taxon>Melanommataceae</taxon>
        <taxon>Melanomma</taxon>
    </lineage>
</organism>